<organism evidence="1 2">
    <name type="scientific">Vaccinium darrowii</name>
    <dbReference type="NCBI Taxonomy" id="229202"/>
    <lineage>
        <taxon>Eukaryota</taxon>
        <taxon>Viridiplantae</taxon>
        <taxon>Streptophyta</taxon>
        <taxon>Embryophyta</taxon>
        <taxon>Tracheophyta</taxon>
        <taxon>Spermatophyta</taxon>
        <taxon>Magnoliopsida</taxon>
        <taxon>eudicotyledons</taxon>
        <taxon>Gunneridae</taxon>
        <taxon>Pentapetalae</taxon>
        <taxon>asterids</taxon>
        <taxon>Ericales</taxon>
        <taxon>Ericaceae</taxon>
        <taxon>Vaccinioideae</taxon>
        <taxon>Vaccinieae</taxon>
        <taxon>Vaccinium</taxon>
    </lineage>
</organism>
<reference evidence="1 2" key="1">
    <citation type="journal article" date="2021" name="Hortic Res">
        <title>High-quality reference genome and annotation aids understanding of berry development for evergreen blueberry (Vaccinium darrowii).</title>
        <authorList>
            <person name="Yu J."/>
            <person name="Hulse-Kemp A.M."/>
            <person name="Babiker E."/>
            <person name="Staton M."/>
        </authorList>
    </citation>
    <scope>NUCLEOTIDE SEQUENCE [LARGE SCALE GENOMIC DNA]</scope>
    <source>
        <strain evidence="2">cv. NJ 8807/NJ 8810</strain>
        <tissue evidence="1">Young leaf</tissue>
    </source>
</reference>
<evidence type="ECO:0000313" key="2">
    <source>
        <dbReference type="Proteomes" id="UP000828048"/>
    </source>
</evidence>
<protein>
    <submittedName>
        <fullName evidence="1">Uncharacterized protein</fullName>
    </submittedName>
</protein>
<evidence type="ECO:0000313" key="1">
    <source>
        <dbReference type="EMBL" id="KAH7841527.1"/>
    </source>
</evidence>
<accession>A0ACB7XL87</accession>
<name>A0ACB7XL87_9ERIC</name>
<proteinExistence type="predicted"/>
<sequence length="327" mass="35694">MSALRNLLSQGGRLGIGSSSVGRNRSNSGIWTSLHKAALLLQRTPHTQDFHTLPFFCRFTLPGVEALSSFFFFYPYLSLLGNSRSRQSPGQYDLVIHGEAAIRILFRKAVECVYKSLVCLALHQDDKPLDVFSGTVIRSDGIVATSANCLRPFKGIEYKIGVKVLHSQSEVTYEGVLLHDDLCSNIALIKIVPRKPLLAATFGKLELVQEGDFVVAAGCEPRYSSWNSAGSVYDVGLFSHVDIVMGNDEEVKNKECNNATTAGQLIKARIDNGRDCIGRTLVSSCTGVIGVIHNASCMVEATPIDDVLACLEKFEKNGEHAEDLVRA</sequence>
<dbReference type="EMBL" id="CM037160">
    <property type="protein sequence ID" value="KAH7841527.1"/>
    <property type="molecule type" value="Genomic_DNA"/>
</dbReference>
<comment type="caution">
    <text evidence="1">The sequence shown here is derived from an EMBL/GenBank/DDBJ whole genome shotgun (WGS) entry which is preliminary data.</text>
</comment>
<keyword evidence="2" id="KW-1185">Reference proteome</keyword>
<gene>
    <name evidence="1" type="ORF">Vadar_031107</name>
</gene>
<dbReference type="Proteomes" id="UP000828048">
    <property type="component" value="Chromosome 10"/>
</dbReference>